<dbReference type="PANTHER" id="PTHR31339">
    <property type="entry name" value="PECTIN LYASE-RELATED"/>
    <property type="match status" value="1"/>
</dbReference>
<feature type="signal peptide" evidence="5">
    <location>
        <begin position="1"/>
        <end position="27"/>
    </location>
</feature>
<dbReference type="PANTHER" id="PTHR31339:SF9">
    <property type="entry name" value="PLASMIN AND FIBRONECTIN-BINDING PROTEIN A"/>
    <property type="match status" value="1"/>
</dbReference>
<protein>
    <recommendedName>
        <fullName evidence="8">Pectate lyase superfamily protein domain-containing protein</fullName>
    </recommendedName>
</protein>
<comment type="similarity">
    <text evidence="1 4">Belongs to the glycosyl hydrolase 28 family.</text>
</comment>
<evidence type="ECO:0000256" key="5">
    <source>
        <dbReference type="SAM" id="SignalP"/>
    </source>
</evidence>
<keyword evidence="5" id="KW-0732">Signal</keyword>
<name>A0A5J5C0U3_9ASTE</name>
<evidence type="ECO:0000256" key="1">
    <source>
        <dbReference type="ARBA" id="ARBA00008834"/>
    </source>
</evidence>
<accession>A0A5J5C0U3</accession>
<evidence type="ECO:0000256" key="3">
    <source>
        <dbReference type="ARBA" id="ARBA00023295"/>
    </source>
</evidence>
<dbReference type="InterPro" id="IPR011050">
    <property type="entry name" value="Pectin_lyase_fold/virulence"/>
</dbReference>
<dbReference type="Gene3D" id="2.160.20.10">
    <property type="entry name" value="Single-stranded right-handed beta-helix, Pectin lyase-like"/>
    <property type="match status" value="1"/>
</dbReference>
<keyword evidence="7" id="KW-1185">Reference proteome</keyword>
<dbReference type="InterPro" id="IPR012334">
    <property type="entry name" value="Pectin_lyas_fold"/>
</dbReference>
<keyword evidence="2 4" id="KW-0378">Hydrolase</keyword>
<dbReference type="OrthoDB" id="187139at2759"/>
<dbReference type="GO" id="GO:0005975">
    <property type="term" value="P:carbohydrate metabolic process"/>
    <property type="evidence" value="ECO:0007669"/>
    <property type="project" value="InterPro"/>
</dbReference>
<dbReference type="InterPro" id="IPR051801">
    <property type="entry name" value="GH28_Enzymes"/>
</dbReference>
<evidence type="ECO:0008006" key="8">
    <source>
        <dbReference type="Google" id="ProtNLM"/>
    </source>
</evidence>
<dbReference type="Pfam" id="PF00295">
    <property type="entry name" value="Glyco_hydro_28"/>
    <property type="match status" value="1"/>
</dbReference>
<dbReference type="InterPro" id="IPR000743">
    <property type="entry name" value="Glyco_hydro_28"/>
</dbReference>
<proteinExistence type="inferred from homology"/>
<evidence type="ECO:0000256" key="4">
    <source>
        <dbReference type="RuleBase" id="RU361169"/>
    </source>
</evidence>
<dbReference type="Proteomes" id="UP000325577">
    <property type="component" value="Linkage Group LG0"/>
</dbReference>
<feature type="chain" id="PRO_5023811660" description="Pectate lyase superfamily protein domain-containing protein" evidence="5">
    <location>
        <begin position="28"/>
        <end position="465"/>
    </location>
</feature>
<evidence type="ECO:0000256" key="2">
    <source>
        <dbReference type="ARBA" id="ARBA00022801"/>
    </source>
</evidence>
<dbReference type="EMBL" id="CM018031">
    <property type="protein sequence ID" value="KAA8549013.1"/>
    <property type="molecule type" value="Genomic_DNA"/>
</dbReference>
<gene>
    <name evidence="6" type="ORF">F0562_000697</name>
</gene>
<organism evidence="6 7">
    <name type="scientific">Nyssa sinensis</name>
    <dbReference type="NCBI Taxonomy" id="561372"/>
    <lineage>
        <taxon>Eukaryota</taxon>
        <taxon>Viridiplantae</taxon>
        <taxon>Streptophyta</taxon>
        <taxon>Embryophyta</taxon>
        <taxon>Tracheophyta</taxon>
        <taxon>Spermatophyta</taxon>
        <taxon>Magnoliopsida</taxon>
        <taxon>eudicotyledons</taxon>
        <taxon>Gunneridae</taxon>
        <taxon>Pentapetalae</taxon>
        <taxon>asterids</taxon>
        <taxon>Cornales</taxon>
        <taxon>Nyssaceae</taxon>
        <taxon>Nyssa</taxon>
    </lineage>
</organism>
<reference evidence="6 7" key="1">
    <citation type="submission" date="2019-09" db="EMBL/GenBank/DDBJ databases">
        <title>A chromosome-level genome assembly of the Chinese tupelo Nyssa sinensis.</title>
        <authorList>
            <person name="Yang X."/>
            <person name="Kang M."/>
            <person name="Yang Y."/>
            <person name="Xiong H."/>
            <person name="Wang M."/>
            <person name="Zhang Z."/>
            <person name="Wang Z."/>
            <person name="Wu H."/>
            <person name="Ma T."/>
            <person name="Liu J."/>
            <person name="Xi Z."/>
        </authorList>
    </citation>
    <scope>NUCLEOTIDE SEQUENCE [LARGE SCALE GENOMIC DNA]</scope>
    <source>
        <strain evidence="6">J267</strain>
        <tissue evidence="6">Leaf</tissue>
    </source>
</reference>
<evidence type="ECO:0000313" key="6">
    <source>
        <dbReference type="EMBL" id="KAA8549013.1"/>
    </source>
</evidence>
<dbReference type="AlphaFoldDB" id="A0A5J5C0U3"/>
<dbReference type="GO" id="GO:0004650">
    <property type="term" value="F:polygalacturonase activity"/>
    <property type="evidence" value="ECO:0007669"/>
    <property type="project" value="InterPro"/>
</dbReference>
<dbReference type="SUPFAM" id="SSF51126">
    <property type="entry name" value="Pectin lyase-like"/>
    <property type="match status" value="1"/>
</dbReference>
<sequence>MRRSFTPADVFLVLALFIKEIPWGVRGSSHCQQTSSGVVRPHSVTITEFGAVGDGLTLNTKAFQNAIFYLNSFADKGGAQLFVPAGRWLTGSFDLISHLTLRLDKDAVILGSTNSADWPVVDPLPSYGRGRELPGGRHRSLIYGCNLTDVIITGDNGTIDGHGNVWWNWFRNGTLNFTRPHLVEFINSTGLVILNLTFLNSPFWTIHPVYCSQVIVQNVTIIAPLDSPNTDGIDPDSSNDVCIEDCYISTGDDLIAIKSGWDEYGISYARPSTNIIIHRLVGETRSSSGIALGSEMSGGISEVHAEKLQFFNSNMGITIKTSRGRGNYVRNIYISDVTLANVNIAIRFTGQFEEHPDEFYDPDALPVIEKITIKDVRGEKVKVGGLLQGIEGDKFHNICLSNITLAVASDFPWNCSYVQGYSDSVSPETCEALKESIFPEHQTDCYCLSNHLRSLVDHTRGARLW</sequence>
<keyword evidence="3 4" id="KW-0326">Glycosidase</keyword>
<evidence type="ECO:0000313" key="7">
    <source>
        <dbReference type="Proteomes" id="UP000325577"/>
    </source>
</evidence>